<dbReference type="GO" id="GO:0046872">
    <property type="term" value="F:metal ion binding"/>
    <property type="evidence" value="ECO:0007669"/>
    <property type="project" value="UniProtKB-KW"/>
</dbReference>
<keyword evidence="11 12" id="KW-0961">Cell wall biogenesis/degradation</keyword>
<keyword evidence="8 12" id="KW-0133">Cell shape</keyword>
<feature type="binding site" evidence="15">
    <location>
        <position position="302"/>
    </location>
    <ligand>
        <name>Mg(2+)</name>
        <dbReference type="ChEBI" id="CHEBI:18420"/>
        <label>1</label>
    </ligand>
</feature>
<keyword evidence="6 16" id="KW-0067">ATP-binding</keyword>
<organism evidence="18 19">
    <name type="scientific">Copranaerobaculum intestinale</name>
    <dbReference type="NCBI Taxonomy" id="2692629"/>
    <lineage>
        <taxon>Bacteria</taxon>
        <taxon>Bacillati</taxon>
        <taxon>Bacillota</taxon>
        <taxon>Erysipelotrichia</taxon>
        <taxon>Erysipelotrichales</taxon>
        <taxon>Erysipelotrichaceae</taxon>
        <taxon>Copranaerobaculum</taxon>
    </lineage>
</organism>
<dbReference type="AlphaFoldDB" id="A0A6N8U635"/>
<feature type="binding site" evidence="14">
    <location>
        <begin position="222"/>
        <end position="229"/>
    </location>
    <ligand>
        <name>ATP</name>
        <dbReference type="ChEBI" id="CHEBI:30616"/>
    </ligand>
</feature>
<dbReference type="InterPro" id="IPR000291">
    <property type="entry name" value="D-Ala_lig_Van_CS"/>
</dbReference>
<keyword evidence="4 15" id="KW-0479">Metal-binding</keyword>
<evidence type="ECO:0000256" key="16">
    <source>
        <dbReference type="PROSITE-ProRule" id="PRU00409"/>
    </source>
</evidence>
<dbReference type="NCBIfam" id="NF002528">
    <property type="entry name" value="PRK01966.1-4"/>
    <property type="match status" value="1"/>
</dbReference>
<feature type="binding site" evidence="14">
    <location>
        <begin position="314"/>
        <end position="315"/>
    </location>
    <ligand>
        <name>ATP</name>
        <dbReference type="ChEBI" id="CHEBI:30616"/>
    </ligand>
</feature>
<protein>
    <recommendedName>
        <fullName evidence="12">D-alanine--D-alanine ligase</fullName>
        <ecNumber evidence="12">6.3.2.4</ecNumber>
    </recommendedName>
    <alternativeName>
        <fullName evidence="12">D-Ala-D-Ala ligase</fullName>
    </alternativeName>
    <alternativeName>
        <fullName evidence="12">D-alanylalanine synthetase</fullName>
    </alternativeName>
</protein>
<dbReference type="InterPro" id="IPR011127">
    <property type="entry name" value="Dala_Dala_lig_N"/>
</dbReference>
<evidence type="ECO:0000256" key="12">
    <source>
        <dbReference type="HAMAP-Rule" id="MF_00047"/>
    </source>
</evidence>
<feature type="active site" evidence="13">
    <location>
        <position position="192"/>
    </location>
</feature>
<evidence type="ECO:0000256" key="14">
    <source>
        <dbReference type="PIRSR" id="PIRSR039102-2"/>
    </source>
</evidence>
<feature type="active site" evidence="13">
    <location>
        <position position="16"/>
    </location>
</feature>
<keyword evidence="3 12" id="KW-0436">Ligase</keyword>
<dbReference type="SUPFAM" id="SSF52440">
    <property type="entry name" value="PreATP-grasp domain"/>
    <property type="match status" value="1"/>
</dbReference>
<feature type="binding site" evidence="14">
    <location>
        <position position="140"/>
    </location>
    <ligand>
        <name>ATP</name>
        <dbReference type="ChEBI" id="CHEBI:30616"/>
    </ligand>
</feature>
<evidence type="ECO:0000259" key="17">
    <source>
        <dbReference type="PROSITE" id="PS50975"/>
    </source>
</evidence>
<comment type="pathway">
    <text evidence="12">Cell wall biogenesis; peptidoglycan biosynthesis.</text>
</comment>
<keyword evidence="5 14" id="KW-0547">Nucleotide-binding</keyword>
<dbReference type="EC" id="6.3.2.4" evidence="12"/>
<dbReference type="Pfam" id="PF01820">
    <property type="entry name" value="Dala_Dala_lig_N"/>
    <property type="match status" value="1"/>
</dbReference>
<dbReference type="EMBL" id="WUUQ01000002">
    <property type="protein sequence ID" value="MXQ73668.1"/>
    <property type="molecule type" value="Genomic_DNA"/>
</dbReference>
<reference evidence="18 19" key="1">
    <citation type="submission" date="2019-12" db="EMBL/GenBank/DDBJ databases">
        <authorList>
            <person name="Yang R."/>
        </authorList>
    </citation>
    <scope>NUCLEOTIDE SEQUENCE [LARGE SCALE GENOMIC DNA]</scope>
    <source>
        <strain evidence="18 19">DONG20-135</strain>
    </source>
</reference>
<evidence type="ECO:0000256" key="2">
    <source>
        <dbReference type="ARBA" id="ARBA00010871"/>
    </source>
</evidence>
<dbReference type="GO" id="GO:0071555">
    <property type="term" value="P:cell wall organization"/>
    <property type="evidence" value="ECO:0007669"/>
    <property type="project" value="UniProtKB-KW"/>
</dbReference>
<evidence type="ECO:0000256" key="6">
    <source>
        <dbReference type="ARBA" id="ARBA00022840"/>
    </source>
</evidence>
<comment type="similarity">
    <text evidence="2 12">Belongs to the D-alanine--D-alanine ligase family.</text>
</comment>
<proteinExistence type="inferred from homology"/>
<dbReference type="InterPro" id="IPR005905">
    <property type="entry name" value="D_ala_D_ala"/>
</dbReference>
<dbReference type="PANTHER" id="PTHR23132:SF25">
    <property type="entry name" value="D-ALANINE--D-ALANINE LIGASE A"/>
    <property type="match status" value="1"/>
</dbReference>
<comment type="subcellular location">
    <subcellularLocation>
        <location evidence="12">Cytoplasm</location>
    </subcellularLocation>
</comment>
<evidence type="ECO:0000256" key="5">
    <source>
        <dbReference type="ARBA" id="ARBA00022741"/>
    </source>
</evidence>
<evidence type="ECO:0000256" key="9">
    <source>
        <dbReference type="ARBA" id="ARBA00022984"/>
    </source>
</evidence>
<evidence type="ECO:0000256" key="7">
    <source>
        <dbReference type="ARBA" id="ARBA00022842"/>
    </source>
</evidence>
<dbReference type="NCBIfam" id="TIGR01205">
    <property type="entry name" value="D_ala_D_alaTIGR"/>
    <property type="match status" value="1"/>
</dbReference>
<dbReference type="Gene3D" id="3.30.470.20">
    <property type="entry name" value="ATP-grasp fold, B domain"/>
    <property type="match status" value="1"/>
</dbReference>
<dbReference type="InterPro" id="IPR013815">
    <property type="entry name" value="ATP_grasp_subdomain_1"/>
</dbReference>
<evidence type="ECO:0000256" key="1">
    <source>
        <dbReference type="ARBA" id="ARBA00001936"/>
    </source>
</evidence>
<keyword evidence="10 15" id="KW-0464">Manganese</keyword>
<dbReference type="Proteomes" id="UP000434036">
    <property type="component" value="Unassembled WGS sequence"/>
</dbReference>
<dbReference type="GO" id="GO:0005524">
    <property type="term" value="F:ATP binding"/>
    <property type="evidence" value="ECO:0007669"/>
    <property type="project" value="UniProtKB-UniRule"/>
</dbReference>
<evidence type="ECO:0000256" key="8">
    <source>
        <dbReference type="ARBA" id="ARBA00022960"/>
    </source>
</evidence>
<evidence type="ECO:0000256" key="3">
    <source>
        <dbReference type="ARBA" id="ARBA00022598"/>
    </source>
</evidence>
<comment type="cofactor">
    <cofactor evidence="1">
        <name>Mn(2+)</name>
        <dbReference type="ChEBI" id="CHEBI:29035"/>
    </cofactor>
</comment>
<dbReference type="PROSITE" id="PS50975">
    <property type="entry name" value="ATP_GRASP"/>
    <property type="match status" value="1"/>
</dbReference>
<dbReference type="PANTHER" id="PTHR23132">
    <property type="entry name" value="D-ALANINE--D-ALANINE LIGASE"/>
    <property type="match status" value="1"/>
</dbReference>
<dbReference type="SUPFAM" id="SSF56059">
    <property type="entry name" value="Glutathione synthetase ATP-binding domain-like"/>
    <property type="match status" value="1"/>
</dbReference>
<name>A0A6N8U635_9FIRM</name>
<reference evidence="18 19" key="2">
    <citation type="submission" date="2020-01" db="EMBL/GenBank/DDBJ databases">
        <title>Clostridiaceae sp. nov. isolated from the gut of human by culturomics.</title>
        <authorList>
            <person name="Chang Y."/>
        </authorList>
    </citation>
    <scope>NUCLEOTIDE SEQUENCE [LARGE SCALE GENOMIC DNA]</scope>
    <source>
        <strain evidence="18 19">DONG20-135</strain>
    </source>
</reference>
<evidence type="ECO:0000256" key="11">
    <source>
        <dbReference type="ARBA" id="ARBA00023316"/>
    </source>
</evidence>
<dbReference type="InterPro" id="IPR011095">
    <property type="entry name" value="Dala_Dala_lig_C"/>
</dbReference>
<evidence type="ECO:0000256" key="13">
    <source>
        <dbReference type="PIRSR" id="PIRSR039102-1"/>
    </source>
</evidence>
<comment type="caution">
    <text evidence="18">The sequence shown here is derived from an EMBL/GenBank/DDBJ whole genome shotgun (WGS) entry which is preliminary data.</text>
</comment>
<feature type="binding site" evidence="15">
    <location>
        <position position="317"/>
    </location>
    <ligand>
        <name>Mg(2+)</name>
        <dbReference type="ChEBI" id="CHEBI:18420"/>
        <label>2</label>
    </ligand>
</feature>
<gene>
    <name evidence="12" type="primary">ddl</name>
    <name evidence="18" type="ORF">GSF08_06930</name>
</gene>
<feature type="binding site" evidence="14">
    <location>
        <begin position="192"/>
        <end position="193"/>
    </location>
    <ligand>
        <name>ATP</name>
        <dbReference type="ChEBI" id="CHEBI:30616"/>
    </ligand>
</feature>
<dbReference type="GO" id="GO:0008360">
    <property type="term" value="P:regulation of cell shape"/>
    <property type="evidence" value="ECO:0007669"/>
    <property type="project" value="UniProtKB-KW"/>
</dbReference>
<evidence type="ECO:0000256" key="15">
    <source>
        <dbReference type="PIRSR" id="PIRSR039102-3"/>
    </source>
</evidence>
<dbReference type="Pfam" id="PF07478">
    <property type="entry name" value="Dala_Dala_lig_C"/>
    <property type="match status" value="1"/>
</dbReference>
<dbReference type="PIRSF" id="PIRSF039102">
    <property type="entry name" value="Ddl/VanB"/>
    <property type="match status" value="1"/>
</dbReference>
<keyword evidence="12" id="KW-0963">Cytoplasm</keyword>
<dbReference type="InterPro" id="IPR011761">
    <property type="entry name" value="ATP-grasp"/>
</dbReference>
<feature type="domain" description="ATP-grasp" evidence="17">
    <location>
        <begin position="144"/>
        <end position="348"/>
    </location>
</feature>
<dbReference type="UniPathway" id="UPA00219"/>
<dbReference type="GO" id="GO:0005829">
    <property type="term" value="C:cytosol"/>
    <property type="evidence" value="ECO:0007669"/>
    <property type="project" value="TreeGrafter"/>
</dbReference>
<accession>A0A6N8U635</accession>
<keyword evidence="7 15" id="KW-0460">Magnesium</keyword>
<feature type="binding site" evidence="15">
    <location>
        <position position="315"/>
    </location>
    <ligand>
        <name>Mg(2+)</name>
        <dbReference type="ChEBI" id="CHEBI:18420"/>
        <label>1</label>
    </ligand>
</feature>
<dbReference type="RefSeq" id="WP_160625103.1">
    <property type="nucleotide sequence ID" value="NZ_WUUQ01000002.1"/>
</dbReference>
<evidence type="ECO:0000256" key="10">
    <source>
        <dbReference type="ARBA" id="ARBA00023211"/>
    </source>
</evidence>
<dbReference type="GO" id="GO:0009252">
    <property type="term" value="P:peptidoglycan biosynthetic process"/>
    <property type="evidence" value="ECO:0007669"/>
    <property type="project" value="UniProtKB-UniRule"/>
</dbReference>
<keyword evidence="9 12" id="KW-0573">Peptidoglycan synthesis</keyword>
<keyword evidence="19" id="KW-1185">Reference proteome</keyword>
<evidence type="ECO:0000256" key="4">
    <source>
        <dbReference type="ARBA" id="ARBA00022723"/>
    </source>
</evidence>
<comment type="cofactor">
    <cofactor evidence="15">
        <name>Mg(2+)</name>
        <dbReference type="ChEBI" id="CHEBI:18420"/>
    </cofactor>
    <cofactor evidence="15">
        <name>Mn(2+)</name>
        <dbReference type="ChEBI" id="CHEBI:29035"/>
    </cofactor>
    <text evidence="15">Binds 2 magnesium or manganese ions per subunit.</text>
</comment>
<dbReference type="FunFam" id="3.30.470.20:FF:000008">
    <property type="entry name" value="D-alanine--D-alanine ligase"/>
    <property type="match status" value="1"/>
</dbReference>
<evidence type="ECO:0000313" key="19">
    <source>
        <dbReference type="Proteomes" id="UP000434036"/>
    </source>
</evidence>
<comment type="function">
    <text evidence="12">Cell wall formation.</text>
</comment>
<dbReference type="HAMAP" id="MF_00047">
    <property type="entry name" value="Dala_Dala_lig"/>
    <property type="match status" value="1"/>
</dbReference>
<feature type="binding site" evidence="14">
    <location>
        <begin position="184"/>
        <end position="186"/>
    </location>
    <ligand>
        <name>ATP</name>
        <dbReference type="ChEBI" id="CHEBI:30616"/>
    </ligand>
</feature>
<evidence type="ECO:0000313" key="18">
    <source>
        <dbReference type="EMBL" id="MXQ73668.1"/>
    </source>
</evidence>
<sequence>MKKIKLAIIFGGQSSEYPVSLHSSGSLIHNLDMDKYDVLLVGITKDGRWLSYEGDIESIEHDTWQQNPTCEDMILSPAAQGKGFLKLHKDGSYERIEVDCIFPVLHGKYGEDGTIQGIFEMSGIPYVGCNTMSSAISMDKEMTHIVCGHAGIEMAPFMCVKNQSNLHYDEIYEEAVRKIGLPIFMKPACAGSSFGISKAHNKDEFINGLVSGFQYDRKMILEKTIDCFEIGCAVMGNEVLTVGSIDEIQTGAEFFDYEGKYNLVDSAIYCPARISEEHAAAAKAMAVKVYQAMDCKGMARVDMFITKEGNLIFNELNTIPGFTATSRYPSMMKDIGIDFTMLIDKLVELALEK</sequence>
<dbReference type="InterPro" id="IPR016185">
    <property type="entry name" value="PreATP-grasp_dom_sf"/>
</dbReference>
<dbReference type="Gene3D" id="3.30.1490.20">
    <property type="entry name" value="ATP-grasp fold, A domain"/>
    <property type="match status" value="1"/>
</dbReference>
<dbReference type="NCBIfam" id="NF002378">
    <property type="entry name" value="PRK01372.1"/>
    <property type="match status" value="1"/>
</dbReference>
<dbReference type="PROSITE" id="PS00843">
    <property type="entry name" value="DALA_DALA_LIGASE_1"/>
    <property type="match status" value="1"/>
</dbReference>
<dbReference type="PROSITE" id="PS00844">
    <property type="entry name" value="DALA_DALA_LIGASE_2"/>
    <property type="match status" value="1"/>
</dbReference>
<comment type="catalytic activity">
    <reaction evidence="12">
        <text>2 D-alanine + ATP = D-alanyl-D-alanine + ADP + phosphate + H(+)</text>
        <dbReference type="Rhea" id="RHEA:11224"/>
        <dbReference type="ChEBI" id="CHEBI:15378"/>
        <dbReference type="ChEBI" id="CHEBI:30616"/>
        <dbReference type="ChEBI" id="CHEBI:43474"/>
        <dbReference type="ChEBI" id="CHEBI:57416"/>
        <dbReference type="ChEBI" id="CHEBI:57822"/>
        <dbReference type="ChEBI" id="CHEBI:456216"/>
        <dbReference type="EC" id="6.3.2.4"/>
    </reaction>
</comment>
<feature type="binding site" evidence="15">
    <location>
        <position position="315"/>
    </location>
    <ligand>
        <name>Mg(2+)</name>
        <dbReference type="ChEBI" id="CHEBI:18420"/>
        <label>2</label>
    </ligand>
</feature>
<dbReference type="GO" id="GO:0008716">
    <property type="term" value="F:D-alanine-D-alanine ligase activity"/>
    <property type="evidence" value="ECO:0007669"/>
    <property type="project" value="UniProtKB-UniRule"/>
</dbReference>
<feature type="active site" evidence="13">
    <location>
        <position position="326"/>
    </location>
</feature>
<dbReference type="Gene3D" id="3.40.50.20">
    <property type="match status" value="1"/>
</dbReference>